<name>A0ACB8V473_9EURO</name>
<sequence length="494" mass="54236">MSSLWNVVLLATGAMAAASYPPKPRDLSTPVQQRLGIMGPTSVSVGWNTYKQLTQPCVQYGLSASALTQEACSRDSVTYPTSRTWGHAVILTGLKTGTTYYYKIVSTNSTVEHFLSPRLPGDKGSFSMNAVIDLGVYGEDGFTIKMDKTKRDMIPTIDPALNHTTIGRLAQTVDDYEFVIHPGDIAYADNWFVRSKNRFDGVNAFQAINEQFYSQLAPIASRKPYMVSPGNHEAVCAEVPHLTNLCPEGQKNFTDFMMRFANTMPKAFDSTSTDNAARVNANKAKLLAKPPFWYSFEYGMAHVVMMNTETDFMDAPDAPGGSAGLNSGPFGAPNQQLDFLKADLASVDRTVTPWVIIAGHRPWYTTGGSSCAPCQKAFEDILYKYGVDLGVFGHIHNSQRFLPVYKNTADPAGMNNPKAPMYIVAGGAGNIEGLSSVGTRQSFNAFAYDKDFSYATITFKDANNLEVKFLRSSTGELLDKSTLYKAHKERFVVQ</sequence>
<reference evidence="1" key="1">
    <citation type="journal article" date="2022" name="bioRxiv">
        <title>Population genetic analysis of Ophidiomyces ophidiicola, the causative agent of snake fungal disease, indicates recent introductions to the USA.</title>
        <authorList>
            <person name="Ladner J.T."/>
            <person name="Palmer J.M."/>
            <person name="Ettinger C.L."/>
            <person name="Stajich J.E."/>
            <person name="Farrell T.M."/>
            <person name="Glorioso B.M."/>
            <person name="Lawson B."/>
            <person name="Price S.J."/>
            <person name="Stengle A.G."/>
            <person name="Grear D.A."/>
            <person name="Lorch J.M."/>
        </authorList>
    </citation>
    <scope>NUCLEOTIDE SEQUENCE</scope>
    <source>
        <strain evidence="1">NWHC 24266-5</strain>
    </source>
</reference>
<comment type="caution">
    <text evidence="1">The sequence shown here is derived from an EMBL/GenBank/DDBJ whole genome shotgun (WGS) entry which is preliminary data.</text>
</comment>
<proteinExistence type="predicted"/>
<protein>
    <submittedName>
        <fullName evidence="1">Uncharacterized protein</fullName>
    </submittedName>
</protein>
<gene>
    <name evidence="1" type="ORF">LOY88_000747</name>
</gene>
<accession>A0ACB8V473</accession>
<organism evidence="1">
    <name type="scientific">Ophidiomyces ophidiicola</name>
    <dbReference type="NCBI Taxonomy" id="1387563"/>
    <lineage>
        <taxon>Eukaryota</taxon>
        <taxon>Fungi</taxon>
        <taxon>Dikarya</taxon>
        <taxon>Ascomycota</taxon>
        <taxon>Pezizomycotina</taxon>
        <taxon>Eurotiomycetes</taxon>
        <taxon>Eurotiomycetidae</taxon>
        <taxon>Onygenales</taxon>
        <taxon>Onygenaceae</taxon>
        <taxon>Ophidiomyces</taxon>
    </lineage>
</organism>
<dbReference type="EMBL" id="JALBCA010000008">
    <property type="protein sequence ID" value="KAI2392092.1"/>
    <property type="molecule type" value="Genomic_DNA"/>
</dbReference>
<evidence type="ECO:0000313" key="1">
    <source>
        <dbReference type="EMBL" id="KAI2392092.1"/>
    </source>
</evidence>